<sequence>MFITIEDIIYYGRHNKDEYEGSYWWFDLHDYKIYSIDQLRSLFPDEIFTTEVNLLMKDIIPLFKTEIIEVEKVYIQQKNDKKMSEAFCKVSDDKFDQFFKKYIDEHLLLNDWWNFERKILISDCIEWCKSNRIRCRFKQR</sequence>
<keyword evidence="2" id="KW-1185">Reference proteome</keyword>
<proteinExistence type="predicted"/>
<reference evidence="1 2" key="1">
    <citation type="journal article" date="2014" name="Genome Announc.">
        <title>Genome Sequence of Youngiibacter fragilis, the Type Strain of the Genus Youngiibacter.</title>
        <authorList>
            <person name="Wawrik C.B."/>
            <person name="Callaghan A.V."/>
            <person name="Stamps B.W."/>
            <person name="Wawrik B."/>
        </authorList>
    </citation>
    <scope>NUCLEOTIDE SEQUENCE [LARGE SCALE GENOMIC DNA]</scope>
    <source>
        <strain evidence="1 2">232.1</strain>
    </source>
</reference>
<organism evidence="1 2">
    <name type="scientific">Youngiibacter fragilis 232.1</name>
    <dbReference type="NCBI Taxonomy" id="994573"/>
    <lineage>
        <taxon>Bacteria</taxon>
        <taxon>Bacillati</taxon>
        <taxon>Bacillota</taxon>
        <taxon>Clostridia</taxon>
        <taxon>Eubacteriales</taxon>
        <taxon>Clostridiaceae</taxon>
        <taxon>Youngiibacter</taxon>
    </lineage>
</organism>
<comment type="caution">
    <text evidence="1">The sequence shown here is derived from an EMBL/GenBank/DDBJ whole genome shotgun (WGS) entry which is preliminary data.</text>
</comment>
<evidence type="ECO:0000313" key="1">
    <source>
        <dbReference type="EMBL" id="ETA81938.1"/>
    </source>
</evidence>
<dbReference type="Proteomes" id="UP000017747">
    <property type="component" value="Unassembled WGS sequence"/>
</dbReference>
<dbReference type="STRING" id="994573.T472_0203740"/>
<accession>V7I7T0</accession>
<name>V7I7T0_9CLOT</name>
<dbReference type="AlphaFoldDB" id="V7I7T0"/>
<protein>
    <submittedName>
        <fullName evidence="1">Uncharacterized protein</fullName>
    </submittedName>
</protein>
<dbReference type="EMBL" id="AXUN02000047">
    <property type="protein sequence ID" value="ETA81938.1"/>
    <property type="molecule type" value="Genomic_DNA"/>
</dbReference>
<dbReference type="RefSeq" id="WP_023863313.1">
    <property type="nucleotide sequence ID" value="NZ_AXUN02000047.1"/>
</dbReference>
<gene>
    <name evidence="1" type="ORF">T472_0203740</name>
</gene>
<evidence type="ECO:0000313" key="2">
    <source>
        <dbReference type="Proteomes" id="UP000017747"/>
    </source>
</evidence>